<comment type="caution">
    <text evidence="1">The sequence shown here is derived from an EMBL/GenBank/DDBJ whole genome shotgun (WGS) entry which is preliminary data.</text>
</comment>
<keyword evidence="2" id="KW-1185">Reference proteome</keyword>
<proteinExistence type="predicted"/>
<name>A0A9Q0H4H3_9MAGN</name>
<sequence>MHDLDSANTTSTMVGAEISMMTAGVSQPMVEAAGMSQPMVEAAAVNTAGVSMGFSAPGLPSVEETDARTFVRNPDHASTSVRNPDHATTSVIRRRRYTRNEKGKDLATSTVSEPVPVATLPESGEAAVATSLMPQDSMGEDHMLHGAAPRSHPKLFDFGFLRDSLDW</sequence>
<reference evidence="1" key="1">
    <citation type="journal article" date="2023" name="Plant J.">
        <title>The genome of the king protea, Protea cynaroides.</title>
        <authorList>
            <person name="Chang J."/>
            <person name="Duong T.A."/>
            <person name="Schoeman C."/>
            <person name="Ma X."/>
            <person name="Roodt D."/>
            <person name="Barker N."/>
            <person name="Li Z."/>
            <person name="Van de Peer Y."/>
            <person name="Mizrachi E."/>
        </authorList>
    </citation>
    <scope>NUCLEOTIDE SEQUENCE</scope>
    <source>
        <tissue evidence="1">Young leaves</tissue>
    </source>
</reference>
<dbReference type="AlphaFoldDB" id="A0A9Q0H4H3"/>
<dbReference type="EMBL" id="JAMYWD010000011">
    <property type="protein sequence ID" value="KAJ4956964.1"/>
    <property type="molecule type" value="Genomic_DNA"/>
</dbReference>
<dbReference type="Proteomes" id="UP001141806">
    <property type="component" value="Unassembled WGS sequence"/>
</dbReference>
<evidence type="ECO:0000313" key="2">
    <source>
        <dbReference type="Proteomes" id="UP001141806"/>
    </source>
</evidence>
<gene>
    <name evidence="1" type="ORF">NE237_013747</name>
</gene>
<accession>A0A9Q0H4H3</accession>
<evidence type="ECO:0000313" key="1">
    <source>
        <dbReference type="EMBL" id="KAJ4956964.1"/>
    </source>
</evidence>
<organism evidence="1 2">
    <name type="scientific">Protea cynaroides</name>
    <dbReference type="NCBI Taxonomy" id="273540"/>
    <lineage>
        <taxon>Eukaryota</taxon>
        <taxon>Viridiplantae</taxon>
        <taxon>Streptophyta</taxon>
        <taxon>Embryophyta</taxon>
        <taxon>Tracheophyta</taxon>
        <taxon>Spermatophyta</taxon>
        <taxon>Magnoliopsida</taxon>
        <taxon>Proteales</taxon>
        <taxon>Proteaceae</taxon>
        <taxon>Protea</taxon>
    </lineage>
</organism>
<protein>
    <submittedName>
        <fullName evidence="1">Uncharacterized protein</fullName>
    </submittedName>
</protein>